<dbReference type="Gene3D" id="3.90.320.10">
    <property type="match status" value="1"/>
</dbReference>
<keyword evidence="18" id="KW-1185">Reference proteome</keyword>
<evidence type="ECO:0000256" key="1">
    <source>
        <dbReference type="ARBA" id="ARBA00022722"/>
    </source>
</evidence>
<keyword evidence="7 14" id="KW-0067">ATP-binding</keyword>
<evidence type="ECO:0000259" key="15">
    <source>
        <dbReference type="PROSITE" id="PS51198"/>
    </source>
</evidence>
<reference evidence="17 18" key="1">
    <citation type="submission" date="2022-03" db="EMBL/GenBank/DDBJ databases">
        <title>Novel taxa within the pig intestine.</title>
        <authorList>
            <person name="Wylensek D."/>
            <person name="Bishof K."/>
            <person name="Afrizal A."/>
            <person name="Clavel T."/>
        </authorList>
    </citation>
    <scope>NUCLEOTIDE SEQUENCE [LARGE SCALE GENOMIC DNA]</scope>
    <source>
        <strain evidence="17 18">Cla-KB-P134</strain>
    </source>
</reference>
<keyword evidence="3" id="KW-0227">DNA damage</keyword>
<sequence length="1010" mass="117034">MPFTKAQQQAIQLRGSNILVSASAGSGKTSVLVERLCQLVTKDHISINHILAMTFTNDAASEMKERLRQELLKQEQTAYIRDQLALLETAQICTIDSFCLSLVQNYYYQIPISLKMANSIASDAQKKHAFDQAFQQAKETLSMPHLNDYIWVMHIKDNDLQKALDTAISMAWAKPDPIQWFTDIKENRMKPQIESWFMTYFHQHIQAMIEICDSALDCDDRLIEKKEALAALLPMDYESMRSHFLAYFAKYGYFRYSKKMTHTSKDEFDRYKKALVFHEKAIAQYLFDSYDLDTQAVVLEFCDLAQATQQEYAKIKKQLEIIDFSDMETFAHQLLENPLIQEEVCKQYDMILVDEFQDTNDLQESIIHLIERGNNVFRVGDVKQSIYGFRQARPEIMKSHMKAKEDTLIIMDQNFRSNANIIAFNNDFYEKIMNGPLLGNQFEQADIAHPGASYQGENTQYPIRFLYTTNEEDSENRQAYTQNRLDILAHDILKQHEKGRPYRDICILTRDNDPQEEIKNVLETYDIPVYTNLKSGFYQVAAIQIVLATLSAIYDPMDDISFTASLLSPIGCVTCEQLATSCHDKGRNESIFLHIKDQAFMQDWLSLYTQSHDTPTEWLQAIYQFHDFYMKHTTSLEKTNLDALLEKSCEFETLSTFIESIQKDQKNDRVGPASAFSKQDDVVQIKTMHASKGLQFPVVYILSKHGSNHSISPAFLMDADLGVACFGQDGQTKKVTRSYLAIKTKQKQESLQEEMRVFYVATTRAQQELIFVDHIKETTSFSGPLTSSVLLQDQSYTGWLFHTYFEDVHSPIVFTKCNLWVRPEKKDPVSRPRTWKTYTKSSTPIQSRTASQAKRVLAWQPLELVPKQNTLRGTLFHEIMQCPFPYQTKDMVQVAKKYGYTLSPTDIQQLQTINANKLYQQWMQKKHEFECSYIVKDNNQIINGFMDLVVWEEDQLIIVDYKTDTATADELIEKYHKQLETYKKAMTILDPSKPIQTYIYSFHLGRMLPI</sequence>
<evidence type="ECO:0000256" key="13">
    <source>
        <dbReference type="ARBA" id="ARBA00048988"/>
    </source>
</evidence>
<dbReference type="PROSITE" id="PS51217">
    <property type="entry name" value="UVRD_HELICASE_CTER"/>
    <property type="match status" value="1"/>
</dbReference>
<keyword evidence="10" id="KW-0413">Isomerase</keyword>
<dbReference type="InterPro" id="IPR038726">
    <property type="entry name" value="PDDEXK_AddAB-type"/>
</dbReference>
<proteinExistence type="predicted"/>
<dbReference type="SUPFAM" id="SSF52980">
    <property type="entry name" value="Restriction endonuclease-like"/>
    <property type="match status" value="1"/>
</dbReference>
<dbReference type="SUPFAM" id="SSF52540">
    <property type="entry name" value="P-loop containing nucleoside triphosphate hydrolases"/>
    <property type="match status" value="1"/>
</dbReference>
<keyword evidence="8" id="KW-0238">DNA-binding</keyword>
<evidence type="ECO:0000256" key="2">
    <source>
        <dbReference type="ARBA" id="ARBA00022741"/>
    </source>
</evidence>
<gene>
    <name evidence="17" type="ORF">MOZ64_10380</name>
</gene>
<dbReference type="Pfam" id="PF12705">
    <property type="entry name" value="PDDEXK_1"/>
    <property type="match status" value="1"/>
</dbReference>
<evidence type="ECO:0000259" key="16">
    <source>
        <dbReference type="PROSITE" id="PS51217"/>
    </source>
</evidence>
<dbReference type="InterPro" id="IPR011335">
    <property type="entry name" value="Restrct_endonuc-II-like"/>
</dbReference>
<accession>A0ABU4WPK6</accession>
<evidence type="ECO:0000256" key="10">
    <source>
        <dbReference type="ARBA" id="ARBA00023235"/>
    </source>
</evidence>
<evidence type="ECO:0000256" key="14">
    <source>
        <dbReference type="PROSITE-ProRule" id="PRU00560"/>
    </source>
</evidence>
<dbReference type="Gene3D" id="3.40.50.300">
    <property type="entry name" value="P-loop containing nucleotide triphosphate hydrolases"/>
    <property type="match status" value="4"/>
</dbReference>
<comment type="catalytic activity">
    <reaction evidence="13">
        <text>ATP + H2O = ADP + phosphate + H(+)</text>
        <dbReference type="Rhea" id="RHEA:13065"/>
        <dbReference type="ChEBI" id="CHEBI:15377"/>
        <dbReference type="ChEBI" id="CHEBI:15378"/>
        <dbReference type="ChEBI" id="CHEBI:30616"/>
        <dbReference type="ChEBI" id="CHEBI:43474"/>
        <dbReference type="ChEBI" id="CHEBI:456216"/>
        <dbReference type="EC" id="5.6.2.4"/>
    </reaction>
</comment>
<keyword evidence="4 14" id="KW-0378">Hydrolase</keyword>
<dbReference type="PANTHER" id="PTHR11070">
    <property type="entry name" value="UVRD / RECB / PCRA DNA HELICASE FAMILY MEMBER"/>
    <property type="match status" value="1"/>
</dbReference>
<dbReference type="InterPro" id="IPR014016">
    <property type="entry name" value="UvrD-like_ATP-bd"/>
</dbReference>
<dbReference type="PANTHER" id="PTHR11070:SF48">
    <property type="entry name" value="ATP-DEPENDENT HELICASE_NUCLEASE SUBUNIT A"/>
    <property type="match status" value="1"/>
</dbReference>
<dbReference type="Proteomes" id="UP001285244">
    <property type="component" value="Unassembled WGS sequence"/>
</dbReference>
<evidence type="ECO:0000313" key="17">
    <source>
        <dbReference type="EMBL" id="MDX8418239.1"/>
    </source>
</evidence>
<evidence type="ECO:0000256" key="3">
    <source>
        <dbReference type="ARBA" id="ARBA00022763"/>
    </source>
</evidence>
<dbReference type="EMBL" id="JALBUS010000021">
    <property type="protein sequence ID" value="MDX8418239.1"/>
    <property type="molecule type" value="Genomic_DNA"/>
</dbReference>
<keyword evidence="2 14" id="KW-0547">Nucleotide-binding</keyword>
<evidence type="ECO:0000256" key="12">
    <source>
        <dbReference type="ARBA" id="ARBA00034808"/>
    </source>
</evidence>
<evidence type="ECO:0000256" key="9">
    <source>
        <dbReference type="ARBA" id="ARBA00023204"/>
    </source>
</evidence>
<evidence type="ECO:0000256" key="8">
    <source>
        <dbReference type="ARBA" id="ARBA00023125"/>
    </source>
</evidence>
<evidence type="ECO:0000256" key="7">
    <source>
        <dbReference type="ARBA" id="ARBA00022840"/>
    </source>
</evidence>
<feature type="domain" description="UvrD-like helicase C-terminal" evidence="16">
    <location>
        <begin position="445"/>
        <end position="693"/>
    </location>
</feature>
<dbReference type="Pfam" id="PF00580">
    <property type="entry name" value="UvrD-helicase"/>
    <property type="match status" value="1"/>
</dbReference>
<evidence type="ECO:0000313" key="18">
    <source>
        <dbReference type="Proteomes" id="UP001285244"/>
    </source>
</evidence>
<dbReference type="InterPro" id="IPR014017">
    <property type="entry name" value="DNA_helicase_UvrD-like_C"/>
</dbReference>
<dbReference type="Pfam" id="PF13361">
    <property type="entry name" value="UvrD_C"/>
    <property type="match status" value="2"/>
</dbReference>
<comment type="catalytic activity">
    <reaction evidence="11">
        <text>Couples ATP hydrolysis with the unwinding of duplex DNA by translocating in the 3'-5' direction.</text>
        <dbReference type="EC" id="5.6.2.4"/>
    </reaction>
</comment>
<comment type="caution">
    <text evidence="17">The sequence shown here is derived from an EMBL/GenBank/DDBJ whole genome shotgun (WGS) entry which is preliminary data.</text>
</comment>
<dbReference type="InterPro" id="IPR011604">
    <property type="entry name" value="PDDEXK-like_dom_sf"/>
</dbReference>
<dbReference type="InterPro" id="IPR027417">
    <property type="entry name" value="P-loop_NTPase"/>
</dbReference>
<evidence type="ECO:0000256" key="6">
    <source>
        <dbReference type="ARBA" id="ARBA00022839"/>
    </source>
</evidence>
<feature type="binding site" evidence="14">
    <location>
        <begin position="22"/>
        <end position="29"/>
    </location>
    <ligand>
        <name>ATP</name>
        <dbReference type="ChEBI" id="CHEBI:30616"/>
    </ligand>
</feature>
<dbReference type="RefSeq" id="WP_320326488.1">
    <property type="nucleotide sequence ID" value="NZ_JALBUS010000021.1"/>
</dbReference>
<keyword evidence="9" id="KW-0234">DNA repair</keyword>
<evidence type="ECO:0000256" key="4">
    <source>
        <dbReference type="ARBA" id="ARBA00022801"/>
    </source>
</evidence>
<organism evidence="17 18">
    <name type="scientific">Absicoccus intestinalis</name>
    <dbReference type="NCBI Taxonomy" id="2926319"/>
    <lineage>
        <taxon>Bacteria</taxon>
        <taxon>Bacillati</taxon>
        <taxon>Bacillota</taxon>
        <taxon>Erysipelotrichia</taxon>
        <taxon>Erysipelotrichales</taxon>
        <taxon>Erysipelotrichaceae</taxon>
        <taxon>Absicoccus</taxon>
    </lineage>
</organism>
<keyword evidence="1" id="KW-0540">Nuclease</keyword>
<feature type="domain" description="UvrD-like helicase ATP-binding" evidence="15">
    <location>
        <begin position="1"/>
        <end position="418"/>
    </location>
</feature>
<dbReference type="InterPro" id="IPR000212">
    <property type="entry name" value="DNA_helicase_UvrD/REP"/>
</dbReference>
<evidence type="ECO:0000256" key="11">
    <source>
        <dbReference type="ARBA" id="ARBA00034617"/>
    </source>
</evidence>
<name>A0ABU4WPK6_9FIRM</name>
<keyword evidence="5 14" id="KW-0347">Helicase</keyword>
<protein>
    <recommendedName>
        <fullName evidence="12">DNA 3'-5' helicase</fullName>
        <ecNumber evidence="12">5.6.2.4</ecNumber>
    </recommendedName>
</protein>
<evidence type="ECO:0000256" key="5">
    <source>
        <dbReference type="ARBA" id="ARBA00022806"/>
    </source>
</evidence>
<dbReference type="EC" id="5.6.2.4" evidence="12"/>
<keyword evidence="6" id="KW-0269">Exonuclease</keyword>
<dbReference type="PROSITE" id="PS51198">
    <property type="entry name" value="UVRD_HELICASE_ATP_BIND"/>
    <property type="match status" value="1"/>
</dbReference>